<dbReference type="GO" id="GO:0019778">
    <property type="term" value="F:Atg12 activating enzyme activity"/>
    <property type="evidence" value="ECO:0007669"/>
    <property type="project" value="TreeGrafter"/>
</dbReference>
<sequence length="1037" mass="116202">MSADEKPLDIIQYVPFTSFVHPSFWHSLTDLKLNVDKLNETTKQIHGSFSYSDDIGTVFEVDGTSFNKNPECGLHYINVTGTLLNKNTIEDFKSIDKTALLNSVGEMIWSNVKMLSWIKTPSSLLNCFILSFADLKKFHYYYWFAFPSPSQPTVCLKEKSQNISAVFSKKEIQDISERFQSLELNQKCYFIVLRQKDKDTQTGGNVNWLGWERNDRGNFGPKLANMSASMDPIKLAETSSDLNIKLMQWRLVPDLDVDIMKNTKCLLLGAGTLGCHVARDLLAWGFRHITFIDNGKVSYSNPTRQVLFNFQDCVNGSRKSEAAAKNMKLILPTVDHQLGPRPKEKHRLRYCGYFTKKRVRVSSLCRTGLHKPKIGTPKSKPIPLHGNPNTISPASLYDSPKSTVSVQQQQNVRLPKSTVSVQQQQNVRLPKSTVSVQQQQNVRLPKSTVSVQQQQNVRLPKSTVSVQQQQNVDLPKSSVSVSHNETKIFEITTDPTKVLLPHVIINSSISEIPLTLLIDSGSAISLIKSSCIQKPVKLIKEQIDLKGIEPDKSSTKTCDALSRYPVNPVYPENNTNPIQQQQNQNSPDIMDELQSLLMSPPSAVENLLNPEMEQEVLDYFSSLNNDTPVNVEPDPQPSTNSQNLDTLPVSTNRRPQQSLPSKNLHSPNENLPLPAESNSKTIQSTENQDKSPDDDYSHFLKSPTRTYNTTIKEHNESLLKCTQNLIIIPTSIDLDESMPYVQEVLDNCPESTRDEFLKLERDLFTSLPLTFDNKHYLFLFTKHTEGLVLHIPMPGHPIGEALMKETIHNIEVLTEAIRNHDVVFLLLDTREARWLPTLIAASYGKIVINAALGFDSYLVMRHGVSNERVNETIEGISKNDTHVDGGQLGCYFCNDVTAPGNSLKDRTLDQQCTVTRPGVAAIAGALAVELLVSILQHPLRVHAPALHNLNSEENSQHEGILGPIPHSIRGFLHSFQTVVPTCSKFKQCIACSEVVIDKYREEGIDFLMKVFNSGTFLEDVTGLSELQLAAEMTDVGI</sequence>
<dbReference type="InterPro" id="IPR035985">
    <property type="entry name" value="Ubiquitin-activating_enz"/>
</dbReference>
<feature type="compositionally biased region" description="Polar residues" evidence="1">
    <location>
        <begin position="637"/>
        <end position="669"/>
    </location>
</feature>
<dbReference type="EMBL" id="CAKASE010000055">
    <property type="protein sequence ID" value="CAG9566027.1"/>
    <property type="molecule type" value="Genomic_DNA"/>
</dbReference>
<dbReference type="OrthoDB" id="338614at2759"/>
<dbReference type="Pfam" id="PF16420">
    <property type="entry name" value="ATG7_N"/>
    <property type="match status" value="1"/>
</dbReference>
<feature type="domain" description="Ubiquitin-like modifier-activating enzyme Atg7 N-terminal" evidence="3">
    <location>
        <begin position="11"/>
        <end position="199"/>
    </location>
</feature>
<evidence type="ECO:0000259" key="2">
    <source>
        <dbReference type="Pfam" id="PF00899"/>
    </source>
</evidence>
<dbReference type="GO" id="GO:0006508">
    <property type="term" value="P:proteolysis"/>
    <property type="evidence" value="ECO:0007669"/>
    <property type="project" value="InterPro"/>
</dbReference>
<dbReference type="GO" id="GO:0000407">
    <property type="term" value="C:phagophore assembly site"/>
    <property type="evidence" value="ECO:0007669"/>
    <property type="project" value="TreeGrafter"/>
</dbReference>
<name>A0A8J2QRH5_9NEOP</name>
<dbReference type="GO" id="GO:0000422">
    <property type="term" value="P:autophagy of mitochondrion"/>
    <property type="evidence" value="ECO:0007669"/>
    <property type="project" value="TreeGrafter"/>
</dbReference>
<dbReference type="InterPro" id="IPR032197">
    <property type="entry name" value="Atg7_N"/>
</dbReference>
<evidence type="ECO:0000259" key="3">
    <source>
        <dbReference type="Pfam" id="PF16420"/>
    </source>
</evidence>
<feature type="compositionally biased region" description="Low complexity" evidence="1">
    <location>
        <begin position="573"/>
        <end position="584"/>
    </location>
</feature>
<feature type="region of interest" description="Disordered" evidence="1">
    <location>
        <begin position="563"/>
        <end position="584"/>
    </location>
</feature>
<dbReference type="InterPro" id="IPR045886">
    <property type="entry name" value="ThiF/MoeB/HesA"/>
</dbReference>
<feature type="compositionally biased region" description="Polar residues" evidence="1">
    <location>
        <begin position="676"/>
        <end position="686"/>
    </location>
</feature>
<dbReference type="GO" id="GO:0000045">
    <property type="term" value="P:autophagosome assembly"/>
    <property type="evidence" value="ECO:0007669"/>
    <property type="project" value="TreeGrafter"/>
</dbReference>
<gene>
    <name evidence="4" type="ORF">DCHRY22_LOCUS6757</name>
</gene>
<organism evidence="4 5">
    <name type="scientific">Danaus chrysippus</name>
    <name type="common">African queen</name>
    <dbReference type="NCBI Taxonomy" id="151541"/>
    <lineage>
        <taxon>Eukaryota</taxon>
        <taxon>Metazoa</taxon>
        <taxon>Ecdysozoa</taxon>
        <taxon>Arthropoda</taxon>
        <taxon>Hexapoda</taxon>
        <taxon>Insecta</taxon>
        <taxon>Pterygota</taxon>
        <taxon>Neoptera</taxon>
        <taxon>Endopterygota</taxon>
        <taxon>Lepidoptera</taxon>
        <taxon>Glossata</taxon>
        <taxon>Ditrysia</taxon>
        <taxon>Papilionoidea</taxon>
        <taxon>Nymphalidae</taxon>
        <taxon>Danainae</taxon>
        <taxon>Danaini</taxon>
        <taxon>Danaina</taxon>
        <taxon>Danaus</taxon>
        <taxon>Anosia</taxon>
    </lineage>
</organism>
<feature type="domain" description="THIF-type NAD/FAD binding fold" evidence="2">
    <location>
        <begin position="811"/>
        <end position="954"/>
    </location>
</feature>
<keyword evidence="5" id="KW-1185">Reference proteome</keyword>
<dbReference type="GO" id="GO:0032446">
    <property type="term" value="P:protein modification by small protein conjugation"/>
    <property type="evidence" value="ECO:0007669"/>
    <property type="project" value="TreeGrafter"/>
</dbReference>
<feature type="domain" description="THIF-type NAD/FAD binding fold" evidence="2">
    <location>
        <begin position="247"/>
        <end position="335"/>
    </location>
</feature>
<dbReference type="PANTHER" id="PTHR10953:SF3">
    <property type="entry name" value="UBIQUITIN-LIKE MODIFIER-ACTIVATING ENZYME ATG7"/>
    <property type="match status" value="1"/>
</dbReference>
<feature type="compositionally biased region" description="Basic and acidic residues" evidence="1">
    <location>
        <begin position="687"/>
        <end position="698"/>
    </location>
</feature>
<dbReference type="GO" id="GO:0006995">
    <property type="term" value="P:cellular response to nitrogen starvation"/>
    <property type="evidence" value="ECO:0007669"/>
    <property type="project" value="TreeGrafter"/>
</dbReference>
<dbReference type="Pfam" id="PF00899">
    <property type="entry name" value="ThiF"/>
    <property type="match status" value="2"/>
</dbReference>
<dbReference type="GO" id="GO:0019779">
    <property type="term" value="F:Atg8 activating enzyme activity"/>
    <property type="evidence" value="ECO:0007669"/>
    <property type="project" value="TreeGrafter"/>
</dbReference>
<evidence type="ECO:0000256" key="1">
    <source>
        <dbReference type="SAM" id="MobiDB-lite"/>
    </source>
</evidence>
<evidence type="ECO:0000313" key="4">
    <source>
        <dbReference type="EMBL" id="CAG9566027.1"/>
    </source>
</evidence>
<dbReference type="GO" id="GO:0004190">
    <property type="term" value="F:aspartic-type endopeptidase activity"/>
    <property type="evidence" value="ECO:0007669"/>
    <property type="project" value="InterPro"/>
</dbReference>
<dbReference type="InterPro" id="IPR000594">
    <property type="entry name" value="ThiF_NAD_FAD-bd"/>
</dbReference>
<proteinExistence type="predicted"/>
<dbReference type="GO" id="GO:0034727">
    <property type="term" value="P:piecemeal microautophagy of the nucleus"/>
    <property type="evidence" value="ECO:0007669"/>
    <property type="project" value="TreeGrafter"/>
</dbReference>
<dbReference type="InterPro" id="IPR001969">
    <property type="entry name" value="Aspartic_peptidase_AS"/>
</dbReference>
<dbReference type="Proteomes" id="UP000789524">
    <property type="component" value="Unassembled WGS sequence"/>
</dbReference>
<comment type="caution">
    <text evidence="4">The sequence shown here is derived from an EMBL/GenBank/DDBJ whole genome shotgun (WGS) entry which is preliminary data.</text>
</comment>
<dbReference type="Gene3D" id="3.40.50.720">
    <property type="entry name" value="NAD(P)-binding Rossmann-like Domain"/>
    <property type="match status" value="2"/>
</dbReference>
<evidence type="ECO:0000313" key="5">
    <source>
        <dbReference type="Proteomes" id="UP000789524"/>
    </source>
</evidence>
<dbReference type="PROSITE" id="PS00141">
    <property type="entry name" value="ASP_PROTEASE"/>
    <property type="match status" value="1"/>
</dbReference>
<reference evidence="4" key="1">
    <citation type="submission" date="2021-09" db="EMBL/GenBank/DDBJ databases">
        <authorList>
            <person name="Martin H S."/>
        </authorList>
    </citation>
    <scope>NUCLEOTIDE SEQUENCE</scope>
</reference>
<dbReference type="PANTHER" id="PTHR10953">
    <property type="entry name" value="UBIQUITIN-ACTIVATING ENZYME E1"/>
    <property type="match status" value="1"/>
</dbReference>
<dbReference type="AlphaFoldDB" id="A0A8J2QRH5"/>
<feature type="region of interest" description="Disordered" evidence="1">
    <location>
        <begin position="623"/>
        <end position="701"/>
    </location>
</feature>
<dbReference type="Gene3D" id="3.40.140.70">
    <property type="entry name" value="Ubiquitin-like modifier-activating enzyme ATG7 N-terminal domain"/>
    <property type="match status" value="1"/>
</dbReference>
<accession>A0A8J2QRH5</accession>
<protein>
    <submittedName>
        <fullName evidence="4">(African queen) hypothetical protein</fullName>
    </submittedName>
</protein>
<dbReference type="SUPFAM" id="SSF69572">
    <property type="entry name" value="Activating enzymes of the ubiquitin-like proteins"/>
    <property type="match status" value="2"/>
</dbReference>
<dbReference type="InterPro" id="IPR042522">
    <property type="entry name" value="Atg7_N_1"/>
</dbReference>